<name>A0A2N5MC19_9BACI</name>
<accession>A0A2N5MC19</accession>
<protein>
    <submittedName>
        <fullName evidence="2">DUF1992 domain-containing protein</fullName>
    </submittedName>
</protein>
<dbReference type="EMBL" id="PGUY01000001">
    <property type="protein sequence ID" value="PLT31919.1"/>
    <property type="molecule type" value="Genomic_DNA"/>
</dbReference>
<reference evidence="2 3" key="1">
    <citation type="submission" date="2017-11" db="EMBL/GenBank/DDBJ databases">
        <title>Comparitive Functional Genomics of Dry Heat Resistant strains isolated from the Viking Spacecraft.</title>
        <authorList>
            <person name="Seuylemezian A."/>
            <person name="Cooper K."/>
            <person name="Vaishampayan P."/>
        </authorList>
    </citation>
    <scope>NUCLEOTIDE SEQUENCE [LARGE SCALE GENOMIC DNA]</scope>
    <source>
        <strain evidence="2 3">V1-29</strain>
    </source>
</reference>
<dbReference type="PANTHER" id="PTHR39158:SF1">
    <property type="entry name" value="DNAJ HOMOLOG SUBFAMILY C MEMBER 28"/>
    <property type="match status" value="1"/>
</dbReference>
<comment type="caution">
    <text evidence="2">The sequence shown here is derived from an EMBL/GenBank/DDBJ whole genome shotgun (WGS) entry which is preliminary data.</text>
</comment>
<keyword evidence="3" id="KW-1185">Reference proteome</keyword>
<dbReference type="InterPro" id="IPR052573">
    <property type="entry name" value="DnaJ_C_subfamily_28"/>
</dbReference>
<dbReference type="Pfam" id="PF09350">
    <property type="entry name" value="DJC28_CD"/>
    <property type="match status" value="1"/>
</dbReference>
<dbReference type="OrthoDB" id="9798476at2"/>
<dbReference type="InterPro" id="IPR018961">
    <property type="entry name" value="DnaJ_homolog_subfam-C_membr-28"/>
</dbReference>
<dbReference type="RefSeq" id="WP_101639700.1">
    <property type="nucleotide sequence ID" value="NZ_PGUY01000001.1"/>
</dbReference>
<feature type="domain" description="DnaJ homologue subfamily C member 28 conserved" evidence="1">
    <location>
        <begin position="7"/>
        <end position="74"/>
    </location>
</feature>
<dbReference type="Proteomes" id="UP000234748">
    <property type="component" value="Unassembled WGS sequence"/>
</dbReference>
<proteinExistence type="predicted"/>
<evidence type="ECO:0000259" key="1">
    <source>
        <dbReference type="Pfam" id="PF09350"/>
    </source>
</evidence>
<gene>
    <name evidence="2" type="ORF">CUU66_00370</name>
</gene>
<sequence>MDIAHLIAEDKIKRSIEEGEFRKLPGYGRPLVLDDDSAIPESLRMAYKMMKNAGMLEEQEESLRKELMNLEDLISFCYDPEERERLTKQLNEKLYQFGKVIEKRKTSHSKAFKQYNQKVYDKLSRK</sequence>
<evidence type="ECO:0000313" key="3">
    <source>
        <dbReference type="Proteomes" id="UP000234748"/>
    </source>
</evidence>
<dbReference type="AlphaFoldDB" id="A0A2N5MC19"/>
<organism evidence="2 3">
    <name type="scientific">Peribacillus deserti</name>
    <dbReference type="NCBI Taxonomy" id="673318"/>
    <lineage>
        <taxon>Bacteria</taxon>
        <taxon>Bacillati</taxon>
        <taxon>Bacillota</taxon>
        <taxon>Bacilli</taxon>
        <taxon>Bacillales</taxon>
        <taxon>Bacillaceae</taxon>
        <taxon>Peribacillus</taxon>
    </lineage>
</organism>
<evidence type="ECO:0000313" key="2">
    <source>
        <dbReference type="EMBL" id="PLT31919.1"/>
    </source>
</evidence>
<dbReference type="PANTHER" id="PTHR39158">
    <property type="entry name" value="OS08G0560600 PROTEIN"/>
    <property type="match status" value="1"/>
</dbReference>